<accession>C5M9B6</accession>
<keyword evidence="1" id="KW-0175">Coiled coil</keyword>
<organism evidence="2 3">
    <name type="scientific">Candida tropicalis (strain ATCC MYA-3404 / T1)</name>
    <name type="common">Yeast</name>
    <dbReference type="NCBI Taxonomy" id="294747"/>
    <lineage>
        <taxon>Eukaryota</taxon>
        <taxon>Fungi</taxon>
        <taxon>Dikarya</taxon>
        <taxon>Ascomycota</taxon>
        <taxon>Saccharomycotina</taxon>
        <taxon>Pichiomycetes</taxon>
        <taxon>Debaryomycetaceae</taxon>
        <taxon>Candida/Lodderomyces clade</taxon>
        <taxon>Candida</taxon>
    </lineage>
</organism>
<dbReference type="VEuPathDB" id="FungiDB:CTRG_02988"/>
<dbReference type="EMBL" id="GG692397">
    <property type="protein sequence ID" value="EER34170.1"/>
    <property type="molecule type" value="Genomic_DNA"/>
</dbReference>
<dbReference type="GeneID" id="8298473"/>
<evidence type="ECO:0000256" key="1">
    <source>
        <dbReference type="SAM" id="Coils"/>
    </source>
</evidence>
<feature type="coiled-coil region" evidence="1">
    <location>
        <begin position="177"/>
        <end position="204"/>
    </location>
</feature>
<dbReference type="RefSeq" id="XP_002548691.1">
    <property type="nucleotide sequence ID" value="XM_002548645.1"/>
</dbReference>
<dbReference type="eggNOG" id="ENOG502QTCF">
    <property type="taxonomic scope" value="Eukaryota"/>
</dbReference>
<protein>
    <submittedName>
        <fullName evidence="2">Uncharacterized protein</fullName>
    </submittedName>
</protein>
<dbReference type="Pfam" id="PF26163">
    <property type="entry name" value="mS26"/>
    <property type="match status" value="1"/>
</dbReference>
<evidence type="ECO:0000313" key="3">
    <source>
        <dbReference type="Proteomes" id="UP000002037"/>
    </source>
</evidence>
<reference evidence="2 3" key="1">
    <citation type="journal article" date="2009" name="Nature">
        <title>Evolution of pathogenicity and sexual reproduction in eight Candida genomes.</title>
        <authorList>
            <person name="Butler G."/>
            <person name="Rasmussen M.D."/>
            <person name="Lin M.F."/>
            <person name="Santos M.A."/>
            <person name="Sakthikumar S."/>
            <person name="Munro C.A."/>
            <person name="Rheinbay E."/>
            <person name="Grabherr M."/>
            <person name="Forche A."/>
            <person name="Reedy J.L."/>
            <person name="Agrafioti I."/>
            <person name="Arnaud M.B."/>
            <person name="Bates S."/>
            <person name="Brown A.J."/>
            <person name="Brunke S."/>
            <person name="Costanzo M.C."/>
            <person name="Fitzpatrick D.A."/>
            <person name="de Groot P.W."/>
            <person name="Harris D."/>
            <person name="Hoyer L.L."/>
            <person name="Hube B."/>
            <person name="Klis F.M."/>
            <person name="Kodira C."/>
            <person name="Lennard N."/>
            <person name="Logue M.E."/>
            <person name="Martin R."/>
            <person name="Neiman A.M."/>
            <person name="Nikolaou E."/>
            <person name="Quail M.A."/>
            <person name="Quinn J."/>
            <person name="Santos M.C."/>
            <person name="Schmitzberger F.F."/>
            <person name="Sherlock G."/>
            <person name="Shah P."/>
            <person name="Silverstein K.A."/>
            <person name="Skrzypek M.S."/>
            <person name="Soll D."/>
            <person name="Staggs R."/>
            <person name="Stansfield I."/>
            <person name="Stumpf M.P."/>
            <person name="Sudbery P.E."/>
            <person name="Srikantha T."/>
            <person name="Zeng Q."/>
            <person name="Berman J."/>
            <person name="Berriman M."/>
            <person name="Heitman J."/>
            <person name="Gow N.A."/>
            <person name="Lorenz M.C."/>
            <person name="Birren B.W."/>
            <person name="Kellis M."/>
            <person name="Cuomo C.A."/>
        </authorList>
    </citation>
    <scope>NUCLEOTIDE SEQUENCE [LARGE SCALE GENOMIC DNA]</scope>
    <source>
        <strain evidence="3">ATCC MYA-3404 / T1</strain>
    </source>
</reference>
<gene>
    <name evidence="2" type="ORF">CTRG_02988</name>
</gene>
<name>C5M9B6_CANTT</name>
<dbReference type="OrthoDB" id="5223508at2759"/>
<dbReference type="KEGG" id="ctp:CTRG_02988"/>
<dbReference type="Proteomes" id="UP000002037">
    <property type="component" value="Unassembled WGS sequence"/>
</dbReference>
<dbReference type="AlphaFoldDB" id="C5M9B6"/>
<dbReference type="HOGENOM" id="CLU_079416_0_0_1"/>
<sequence length="299" mass="34062">MGKNVLKYGGKSGLLPKVKPIFNKPIRPPTVYELANEKTSETGYAEGVPLPIIKGKTIPRQQRSKKVVTVAERIQQIKFPELTLKEMNKLPADERDAHRREFYKAQFLKEAYLEEEQRLQKIDELKQMIHEKKLKRSQEAHEEEVLEHDRSVKGLPTMQALLDNGLIKQRTPEETELLKQQRILNRKTNELQQKEAQAEKLLELYHAAGKFITTEKQLEEAIHQAFEVDVGVFEGHQTTIEAKLANKSLGYMAAEANESLIADTILGEINGKPGLKQVKQVLDGTREQNKRNAQLGASK</sequence>
<evidence type="ECO:0000313" key="2">
    <source>
        <dbReference type="EMBL" id="EER34170.1"/>
    </source>
</evidence>
<keyword evidence="3" id="KW-1185">Reference proteome</keyword>
<dbReference type="InterPro" id="IPR058940">
    <property type="entry name" value="mS26_fungi"/>
</dbReference>
<dbReference type="CDD" id="cd23703">
    <property type="entry name" value="mS26_PET12"/>
    <property type="match status" value="1"/>
</dbReference>
<dbReference type="STRING" id="294747.C5M9B6"/>
<proteinExistence type="predicted"/>